<organism evidence="2 3">
    <name type="scientific">Sphingomonas abietis</name>
    <dbReference type="NCBI Taxonomy" id="3012344"/>
    <lineage>
        <taxon>Bacteria</taxon>
        <taxon>Pseudomonadati</taxon>
        <taxon>Pseudomonadota</taxon>
        <taxon>Alphaproteobacteria</taxon>
        <taxon>Sphingomonadales</taxon>
        <taxon>Sphingomonadaceae</taxon>
        <taxon>Sphingomonas</taxon>
    </lineage>
</organism>
<feature type="region of interest" description="Disordered" evidence="1">
    <location>
        <begin position="74"/>
        <end position="112"/>
    </location>
</feature>
<reference evidence="2 3" key="1">
    <citation type="submission" date="2022-12" db="EMBL/GenBank/DDBJ databases">
        <title>Sphingomonas abieness sp. nov., an endophytic bacterium isolated from Abies koreana.</title>
        <authorList>
            <person name="Jiang L."/>
            <person name="Lee J."/>
        </authorList>
    </citation>
    <scope>NUCLEOTIDE SEQUENCE [LARGE SCALE GENOMIC DNA]</scope>
    <source>
        <strain evidence="3">PAMB 00755</strain>
    </source>
</reference>
<dbReference type="EMBL" id="CP115174">
    <property type="protein sequence ID" value="WBO20961.1"/>
    <property type="molecule type" value="Genomic_DNA"/>
</dbReference>
<evidence type="ECO:0000256" key="1">
    <source>
        <dbReference type="SAM" id="MobiDB-lite"/>
    </source>
</evidence>
<dbReference type="Proteomes" id="UP001210865">
    <property type="component" value="Chromosome"/>
</dbReference>
<gene>
    <name evidence="2" type="ORF">PBT88_12170</name>
</gene>
<protein>
    <submittedName>
        <fullName evidence="2">Uncharacterized protein</fullName>
    </submittedName>
</protein>
<dbReference type="RefSeq" id="WP_270075611.1">
    <property type="nucleotide sequence ID" value="NZ_CP115174.1"/>
</dbReference>
<evidence type="ECO:0000313" key="3">
    <source>
        <dbReference type="Proteomes" id="UP001210865"/>
    </source>
</evidence>
<feature type="compositionally biased region" description="Basic and acidic residues" evidence="1">
    <location>
        <begin position="99"/>
        <end position="112"/>
    </location>
</feature>
<name>A0ABY7NN80_9SPHN</name>
<proteinExistence type="predicted"/>
<sequence length="112" mass="12120">MLALLLALATPDIDSAIAQAINPCPADPRAGDIVVCGKDKQAMDRRFRIPREDHGFDPLGTMDSVSRERHRLIDGDGASQDLTRGSCSPVGASGSTGCDIKKWRENDQKKGW</sequence>
<keyword evidence="3" id="KW-1185">Reference proteome</keyword>
<accession>A0ABY7NN80</accession>
<evidence type="ECO:0000313" key="2">
    <source>
        <dbReference type="EMBL" id="WBO20961.1"/>
    </source>
</evidence>